<dbReference type="SUPFAM" id="SSF57535">
    <property type="entry name" value="Complement control module/SCR domain"/>
    <property type="match status" value="1"/>
</dbReference>
<keyword evidence="4" id="KW-0472">Membrane</keyword>
<keyword evidence="6" id="KW-0768">Sushi</keyword>
<feature type="domain" description="SMB" evidence="10">
    <location>
        <begin position="22"/>
        <end position="61"/>
    </location>
</feature>
<evidence type="ECO:0000256" key="2">
    <source>
        <dbReference type="ARBA" id="ARBA00022692"/>
    </source>
</evidence>
<evidence type="ECO:0000256" key="1">
    <source>
        <dbReference type="ARBA" id="ARBA00004370"/>
    </source>
</evidence>
<dbReference type="Gene3D" id="2.60.40.10">
    <property type="entry name" value="Immunoglobulins"/>
    <property type="match status" value="1"/>
</dbReference>
<accession>A0A6P9CHM4</accession>
<dbReference type="CTD" id="56241"/>
<evidence type="ECO:0000259" key="11">
    <source>
        <dbReference type="PROSITE" id="PS51233"/>
    </source>
</evidence>
<dbReference type="CDD" id="cd00033">
    <property type="entry name" value="CCP"/>
    <property type="match status" value="1"/>
</dbReference>
<sequence length="801" mass="88068">MKLLGTSCVFLLGVMMLPKAGAQASCSSSCGGFLAACSCHATCENLGSCCPDYWNFCVKISPSSGTLLGGKDFALLNVTFETGVPVTCRFARTTETQGYVGQDGRLHCISPLLYEIGLVSLEVSLDSGKTFPWSASWSSVHHNKVPPSEKSTLVNETQWQYYGTPGTGGPLTVTWNPDVLRSSHVHLEVWGYNETGKPYSDNWTAEWKYLYSLERNYPNTGRFRFLPAPSAQYGSWEMGALRISANASSEGQQNVAAIWSTEHAMAWHLEEAFRKDSTAWAAAKCQQWDRKEVDLPGFLEEISDCPCTLAQARADSGRFHTDYGCDIEKGSICTYHPGAVHCVRSVQASPRYGAGQQCCYSDSGAQVLTGDSMGGSTPDRGHDWGAPPYKKPPRIPGFSHWLYDVLSFYYCCLWSNHCTVYFKHRPSSGCQRYRPPRAASAFGDPHFITFDGLNFTFKGLGEYLVLGSKRTSLSVQGRTRRAQLLNGEPGAEANVTGLSAIAMREKNSDVIEVRIRENSPELEVLLNQKALNFSEQTWMDLNGLFLYCSPGQNVTVMFSSGAGVEVGSHGGKVLSLTILLPETFQNQTEGLFGLMNGRPQDDLILPNGTALDVASSGPWELFTFGADWAIRNETSLFTYDTQSLLDNFVYGPKHHSSFVPLFSPPQDANETLTQQVVSVCQADPFCWFDVLTTGDFAVGNITRSSHQRFRKLQESLKPVVSCGWLAPPSNGEKEGTKYLAGSMLHFRCHPGYSLVGSVTRRCQEDGTWSGRPTSCLPNAGTSLPHSVLAILKAAFVFWIIW</sequence>
<dbReference type="Pfam" id="PF00084">
    <property type="entry name" value="Sushi"/>
    <property type="match status" value="1"/>
</dbReference>
<dbReference type="KEGG" id="pgut:117669206"/>
<dbReference type="Pfam" id="PF03782">
    <property type="entry name" value="AMOP"/>
    <property type="match status" value="1"/>
</dbReference>
<name>A0A6P9CHM4_PANGU</name>
<dbReference type="InterPro" id="IPR036024">
    <property type="entry name" value="Somatomedin_B-like_dom_sf"/>
</dbReference>
<evidence type="ECO:0000259" key="9">
    <source>
        <dbReference type="PROSITE" id="PS50923"/>
    </source>
</evidence>
<dbReference type="SMART" id="SM00201">
    <property type="entry name" value="SO"/>
    <property type="match status" value="1"/>
</dbReference>
<dbReference type="InterPro" id="IPR000436">
    <property type="entry name" value="Sushi_SCR_CCP_dom"/>
</dbReference>
<dbReference type="GeneID" id="117669206"/>
<feature type="disulfide bond" evidence="6">
    <location>
        <begin position="748"/>
        <end position="775"/>
    </location>
</feature>
<evidence type="ECO:0000259" key="10">
    <source>
        <dbReference type="PROSITE" id="PS50958"/>
    </source>
</evidence>
<dbReference type="InterPro" id="IPR001846">
    <property type="entry name" value="VWF_type-D"/>
</dbReference>
<feature type="signal peptide" evidence="7">
    <location>
        <begin position="1"/>
        <end position="22"/>
    </location>
</feature>
<dbReference type="InterPro" id="IPR014756">
    <property type="entry name" value="Ig_E-set"/>
</dbReference>
<dbReference type="InterPro" id="IPR001212">
    <property type="entry name" value="Somatomedin_B_dom"/>
</dbReference>
<dbReference type="InterPro" id="IPR056619">
    <property type="entry name" value="C8-3_MUC4"/>
</dbReference>
<feature type="domain" description="AMOP" evidence="8">
    <location>
        <begin position="277"/>
        <end position="425"/>
    </location>
</feature>
<keyword evidence="7" id="KW-0732">Signal</keyword>
<proteinExistence type="predicted"/>
<evidence type="ECO:0000313" key="12">
    <source>
        <dbReference type="Proteomes" id="UP001652622"/>
    </source>
</evidence>
<dbReference type="PROSITE" id="PS50923">
    <property type="entry name" value="SUSHI"/>
    <property type="match status" value="1"/>
</dbReference>
<evidence type="ECO:0000256" key="6">
    <source>
        <dbReference type="PROSITE-ProRule" id="PRU00302"/>
    </source>
</evidence>
<dbReference type="OrthoDB" id="6051552at2759"/>
<dbReference type="SMART" id="SM00032">
    <property type="entry name" value="CCP"/>
    <property type="match status" value="1"/>
</dbReference>
<evidence type="ECO:0000256" key="3">
    <source>
        <dbReference type="ARBA" id="ARBA00022989"/>
    </source>
</evidence>
<evidence type="ECO:0000256" key="5">
    <source>
        <dbReference type="ARBA" id="ARBA00023157"/>
    </source>
</evidence>
<gene>
    <name evidence="13" type="primary">SUSD2</name>
</gene>
<dbReference type="InterPro" id="IPR013783">
    <property type="entry name" value="Ig-like_fold"/>
</dbReference>
<dbReference type="PROSITE" id="PS00524">
    <property type="entry name" value="SMB_1"/>
    <property type="match status" value="1"/>
</dbReference>
<evidence type="ECO:0000313" key="13">
    <source>
        <dbReference type="RefSeq" id="XP_034279350.1"/>
    </source>
</evidence>
<keyword evidence="3" id="KW-1133">Transmembrane helix</keyword>
<dbReference type="PROSITE" id="PS51233">
    <property type="entry name" value="VWFD"/>
    <property type="match status" value="1"/>
</dbReference>
<dbReference type="Gene3D" id="4.10.410.20">
    <property type="match status" value="1"/>
</dbReference>
<dbReference type="SMART" id="SM00216">
    <property type="entry name" value="VWD"/>
    <property type="match status" value="1"/>
</dbReference>
<dbReference type="Gene3D" id="2.10.70.10">
    <property type="entry name" value="Complement Module, domain 1"/>
    <property type="match status" value="1"/>
</dbReference>
<dbReference type="RefSeq" id="XP_034279350.1">
    <property type="nucleotide sequence ID" value="XM_034423459.2"/>
</dbReference>
<dbReference type="GO" id="GO:0016020">
    <property type="term" value="C:membrane"/>
    <property type="evidence" value="ECO:0007669"/>
    <property type="project" value="UniProtKB-SubCell"/>
</dbReference>
<dbReference type="Proteomes" id="UP001652622">
    <property type="component" value="Unplaced"/>
</dbReference>
<dbReference type="AlphaFoldDB" id="A0A6P9CHM4"/>
<organism evidence="12 13">
    <name type="scientific">Pantherophis guttatus</name>
    <name type="common">Corn snake</name>
    <name type="synonym">Elaphe guttata</name>
    <dbReference type="NCBI Taxonomy" id="94885"/>
    <lineage>
        <taxon>Eukaryota</taxon>
        <taxon>Metazoa</taxon>
        <taxon>Chordata</taxon>
        <taxon>Craniata</taxon>
        <taxon>Vertebrata</taxon>
        <taxon>Euteleostomi</taxon>
        <taxon>Lepidosauria</taxon>
        <taxon>Squamata</taxon>
        <taxon>Bifurcata</taxon>
        <taxon>Unidentata</taxon>
        <taxon>Episquamata</taxon>
        <taxon>Toxicofera</taxon>
        <taxon>Serpentes</taxon>
        <taxon>Colubroidea</taxon>
        <taxon>Colubridae</taxon>
        <taxon>Colubrinae</taxon>
        <taxon>Pantherophis</taxon>
    </lineage>
</organism>
<dbReference type="SUPFAM" id="SSF81296">
    <property type="entry name" value="E set domains"/>
    <property type="match status" value="1"/>
</dbReference>
<dbReference type="InParanoid" id="A0A6P9CHM4"/>
<dbReference type="PROSITE" id="PS50958">
    <property type="entry name" value="SMB_2"/>
    <property type="match status" value="1"/>
</dbReference>
<dbReference type="PROSITE" id="PS50856">
    <property type="entry name" value="AMOP"/>
    <property type="match status" value="1"/>
</dbReference>
<dbReference type="SMART" id="SM00723">
    <property type="entry name" value="AMOP"/>
    <property type="match status" value="1"/>
</dbReference>
<protein>
    <submittedName>
        <fullName evidence="13">Sushi domain-containing protein 2</fullName>
    </submittedName>
</protein>
<evidence type="ECO:0000259" key="8">
    <source>
        <dbReference type="PROSITE" id="PS50856"/>
    </source>
</evidence>
<comment type="subcellular location">
    <subcellularLocation>
        <location evidence="1">Membrane</location>
    </subcellularLocation>
</comment>
<dbReference type="PANTHER" id="PTHR13802:SF63">
    <property type="entry name" value="SUSHI DOMAIN-CONTAINING PROTEIN 2"/>
    <property type="match status" value="1"/>
</dbReference>
<keyword evidence="12" id="KW-1185">Reference proteome</keyword>
<feature type="chain" id="PRO_5027709137" evidence="7">
    <location>
        <begin position="23"/>
        <end position="801"/>
    </location>
</feature>
<comment type="caution">
    <text evidence="6">Lacks conserved residue(s) required for the propagation of feature annotation.</text>
</comment>
<feature type="domain" description="Sushi" evidence="9">
    <location>
        <begin position="720"/>
        <end position="777"/>
    </location>
</feature>
<evidence type="ECO:0000256" key="7">
    <source>
        <dbReference type="SAM" id="SignalP"/>
    </source>
</evidence>
<dbReference type="Pfam" id="PF00094">
    <property type="entry name" value="VWD"/>
    <property type="match status" value="1"/>
</dbReference>
<dbReference type="InterPro" id="IPR005533">
    <property type="entry name" value="AMOP_dom"/>
</dbReference>
<dbReference type="InterPro" id="IPR051495">
    <property type="entry name" value="Epithelial_Barrier/Signaling"/>
</dbReference>
<dbReference type="SUPFAM" id="SSF90188">
    <property type="entry name" value="Somatomedin B domain"/>
    <property type="match status" value="1"/>
</dbReference>
<dbReference type="InterPro" id="IPR035976">
    <property type="entry name" value="Sushi/SCR/CCP_sf"/>
</dbReference>
<reference evidence="13" key="1">
    <citation type="submission" date="2025-08" db="UniProtKB">
        <authorList>
            <consortium name="RefSeq"/>
        </authorList>
    </citation>
    <scope>IDENTIFICATION</scope>
    <source>
        <tissue evidence="13">Blood</tissue>
    </source>
</reference>
<dbReference type="OMA" id="FGADWAI"/>
<evidence type="ECO:0000256" key="4">
    <source>
        <dbReference type="ARBA" id="ARBA00023136"/>
    </source>
</evidence>
<dbReference type="Pfam" id="PF23263">
    <property type="entry name" value="C8-3_MUC4"/>
    <property type="match status" value="1"/>
</dbReference>
<keyword evidence="5 6" id="KW-1015">Disulfide bond</keyword>
<dbReference type="PANTHER" id="PTHR13802">
    <property type="entry name" value="MUCIN 4-RELATED"/>
    <property type="match status" value="1"/>
</dbReference>
<feature type="domain" description="VWFD" evidence="11">
    <location>
        <begin position="437"/>
        <end position="636"/>
    </location>
</feature>
<keyword evidence="2" id="KW-0812">Transmembrane</keyword>